<proteinExistence type="predicted"/>
<sequence>SEDLTDGAHSFQVRALSDTHSPSELSPPFQLVVDTIAPDPSTLRITGIHDDVGNVTGNVASGGRTDDRKPTVSGTGTSGNTVTLYVTEANGQREVGKALVVDGKWTVEVTDALNFGLNVFTAVAMDTAGNLSPHSKGYGVTVTTNDGVGNFDLSMSQSAGPAINTTVAGNQNNPQVTKLANGNLVVVWQSYISDYSHYDVYMQLLDPTGKYKIGREQLVNQVNGDSQDSPQVIALADGGFVVTYESWKWDGSSESVLARKYNSQGAPETNEFLVNQTTYASQRSPGGLALKDGGYILSWHSDQGGGSIVQRIYNAANQPVTPEMVVSAGGASKEWGGPRMTLLGDTGWYLTVWSGIDTKNDVLGQLRKIDGSTAGPILTLNTTLDGHQNYPNTITLKDGSFVVYWDSADSQSIGVDIRAAHYSFNPDTGALQLVGTGDFIVNTTRAGKQYKSVGVALDDGGYMLIWGSEGGDGNGSAIFAQRFDAKNNKVGHEFLVNPTTWGNQGTSAEAGHIENVLDATLLDNGNIFVTWHSNMIDPSGYGIEGVTLDIDAGFYSEFTVNTIVKNNQQRASTTELPGGGFMVVWESYATGNWDIQGQIFDASGMPVGDEFTVNSVTAGHQTRPDVTILADGKVVVTWHDSSSGVDVVRSQTYGYSYNDTGKISGLVPHNGEYRVNATSGANRAAQVSALDDGGYVITWQAIVAKQWAIMMRHYDSDGLPITGDLLVAVTSVAESSAYYLSSTTTLADGRVAIAYMGKENGSDIKFKLYDPQTHQFGPEILANQTQTGSQTAPGVAMLTNGNLVITWDSKITTGPDRSGFSMWARIYTPDGIPVGNEFLVNTFTPGDQLNGYAIARPGGGFVVVYESVADQAPGAGTLGIYAQFFDNAGNRIGQELRIHQLEYGTQTKPDVAFLEDGRMFVSWTDAGVGDDSGSAIKGRIIDIDTTLNLGIIPQVPGIEDATQFLAADATQGSLWMLFDDGSASGLLLDSAVLSSVRGGAGNDFIAIKDTSFAMIDGGDGIDTLLLDGK</sequence>
<reference evidence="3 4" key="1">
    <citation type="submission" date="2016-10" db="EMBL/GenBank/DDBJ databases">
        <authorList>
            <person name="de Groot N.N."/>
        </authorList>
    </citation>
    <scope>NUCLEOTIDE SEQUENCE [LARGE SCALE GENOMIC DNA]</scope>
    <source>
        <strain evidence="3 4">CCM 7361</strain>
    </source>
</reference>
<dbReference type="Pfam" id="PF19077">
    <property type="entry name" value="Big_13"/>
    <property type="match status" value="1"/>
</dbReference>
<dbReference type="InterPro" id="IPR044016">
    <property type="entry name" value="Big_13"/>
</dbReference>
<dbReference type="AlphaFoldDB" id="A0A1G9I9W4"/>
<gene>
    <name evidence="3" type="ORF">SAMN05216189_10911</name>
</gene>
<name>A0A1G9I9W4_9PSED</name>
<evidence type="ECO:0000313" key="4">
    <source>
        <dbReference type="Proteomes" id="UP000199693"/>
    </source>
</evidence>
<dbReference type="EMBL" id="FNEC01000091">
    <property type="protein sequence ID" value="SDL22040.1"/>
    <property type="molecule type" value="Genomic_DNA"/>
</dbReference>
<evidence type="ECO:0000256" key="1">
    <source>
        <dbReference type="SAM" id="MobiDB-lite"/>
    </source>
</evidence>
<evidence type="ECO:0000313" key="3">
    <source>
        <dbReference type="EMBL" id="SDL22040.1"/>
    </source>
</evidence>
<accession>A0A1G9I9W4</accession>
<dbReference type="RefSeq" id="WP_167364882.1">
    <property type="nucleotide sequence ID" value="NZ_FNEC01000091.1"/>
</dbReference>
<feature type="region of interest" description="Disordered" evidence="1">
    <location>
        <begin position="1"/>
        <end position="24"/>
    </location>
</feature>
<dbReference type="Gene3D" id="3.30.420.430">
    <property type="match status" value="1"/>
</dbReference>
<feature type="non-terminal residue" evidence="3">
    <location>
        <position position="1029"/>
    </location>
</feature>
<dbReference type="Proteomes" id="UP000199693">
    <property type="component" value="Unassembled WGS sequence"/>
</dbReference>
<feature type="domain" description="Bacterial Ig-like" evidence="2">
    <location>
        <begin position="47"/>
        <end position="142"/>
    </location>
</feature>
<organism evidence="3 4">
    <name type="scientific">Pseudomonas delhiensis</name>
    <dbReference type="NCBI Taxonomy" id="366289"/>
    <lineage>
        <taxon>Bacteria</taxon>
        <taxon>Pseudomonadati</taxon>
        <taxon>Pseudomonadota</taxon>
        <taxon>Gammaproteobacteria</taxon>
        <taxon>Pseudomonadales</taxon>
        <taxon>Pseudomonadaceae</taxon>
        <taxon>Pseudomonas</taxon>
    </lineage>
</organism>
<protein>
    <recommendedName>
        <fullName evidence="2">Bacterial Ig-like domain-containing protein</fullName>
    </recommendedName>
</protein>
<evidence type="ECO:0000259" key="2">
    <source>
        <dbReference type="Pfam" id="PF19077"/>
    </source>
</evidence>
<feature type="non-terminal residue" evidence="3">
    <location>
        <position position="1"/>
    </location>
</feature>
<feature type="region of interest" description="Disordered" evidence="1">
    <location>
        <begin position="56"/>
        <end position="77"/>
    </location>
</feature>